<gene>
    <name evidence="2" type="ORF">Cop2CBH44_30720</name>
</gene>
<dbReference type="EMBL" id="AP023322">
    <property type="protein sequence ID" value="BCI64719.1"/>
    <property type="molecule type" value="Genomic_DNA"/>
</dbReference>
<feature type="transmembrane region" description="Helical" evidence="1">
    <location>
        <begin position="293"/>
        <end position="314"/>
    </location>
</feature>
<feature type="transmembrane region" description="Helical" evidence="1">
    <location>
        <begin position="142"/>
        <end position="164"/>
    </location>
</feature>
<evidence type="ECO:0000256" key="1">
    <source>
        <dbReference type="SAM" id="Phobius"/>
    </source>
</evidence>
<accession>A0A7G1HYD6</accession>
<feature type="transmembrane region" description="Helical" evidence="1">
    <location>
        <begin position="91"/>
        <end position="111"/>
    </location>
</feature>
<feature type="transmembrane region" description="Helical" evidence="1">
    <location>
        <begin position="334"/>
        <end position="359"/>
    </location>
</feature>
<reference evidence="3" key="1">
    <citation type="submission" date="2020-07" db="EMBL/GenBank/DDBJ databases">
        <title>Complete genome sequencing of Coprobacter sp. strain 2CBH44.</title>
        <authorList>
            <person name="Sakamoto M."/>
            <person name="Murakami T."/>
            <person name="Mori H."/>
        </authorList>
    </citation>
    <scope>NUCLEOTIDE SEQUENCE [LARGE SCALE GENOMIC DNA]</scope>
    <source>
        <strain evidence="3">2CBH44</strain>
    </source>
</reference>
<evidence type="ECO:0008006" key="4">
    <source>
        <dbReference type="Google" id="ProtNLM"/>
    </source>
</evidence>
<keyword evidence="1" id="KW-0812">Transmembrane</keyword>
<evidence type="ECO:0000313" key="3">
    <source>
        <dbReference type="Proteomes" id="UP000594042"/>
    </source>
</evidence>
<feature type="transmembrane region" description="Helical" evidence="1">
    <location>
        <begin position="391"/>
        <end position="408"/>
    </location>
</feature>
<proteinExistence type="predicted"/>
<evidence type="ECO:0000313" key="2">
    <source>
        <dbReference type="EMBL" id="BCI64719.1"/>
    </source>
</evidence>
<organism evidence="2 3">
    <name type="scientific">Coprobacter secundus subsp. similis</name>
    <dbReference type="NCBI Taxonomy" id="2751153"/>
    <lineage>
        <taxon>Bacteria</taxon>
        <taxon>Pseudomonadati</taxon>
        <taxon>Bacteroidota</taxon>
        <taxon>Bacteroidia</taxon>
        <taxon>Bacteroidales</taxon>
        <taxon>Barnesiellaceae</taxon>
        <taxon>Coprobacter</taxon>
    </lineage>
</organism>
<sequence length="498" mass="58432">MKFIKTLFTQTRIILITLLTVILLFTLTGEKVARFEQSGWDGREYREMAQTFSEKINGDSYNTYKIQRILPFALINTIFNIFGWDKSNTQIMTAMIVLCILAVIVSLIYFFKTSNTLQLDTTLEIIAFSAIFYNYPILKHLGYYPFQTDIFAFMLGIMIFYFFIKRKKWLIVLTGIIGAFIWPTLLITSLALAFFSPKASPLICQKLLNRKNDILLILCKTGAMLIIPALCLYLYLRHGDLKALYAFNVATYDHIYILILSLIALSIYIYRTIKIFHFDIIYTIRDFFRQTGFSNFILLIAIYSSVYIIIHLLAKGESNFDLQALIVQTSLRAIAKPIVFLEAHFIYFGPIALLIIFLWKFYISYIAKYGYGFIFIIFSLIILSLNSESRYMITLLPFVSFPICLILEKYNLKKSAGWLFAFASIIISRFWLTINVPSIEQEFIAENFLEFPAQRYFMNSGSWQNWTTYFIFMTITIIYAFLIWYGYRHRWYTRPQKK</sequence>
<protein>
    <recommendedName>
        <fullName evidence="4">Glycosyltransferase RgtA/B/C/D-like domain-containing protein</fullName>
    </recommendedName>
</protein>
<dbReference type="RefSeq" id="WP_200755159.1">
    <property type="nucleotide sequence ID" value="NZ_AP023322.1"/>
</dbReference>
<feature type="transmembrane region" description="Helical" evidence="1">
    <location>
        <begin position="170"/>
        <end position="195"/>
    </location>
</feature>
<keyword evidence="1" id="KW-1133">Transmembrane helix</keyword>
<dbReference type="AlphaFoldDB" id="A0A7G1HYD6"/>
<keyword evidence="1" id="KW-0472">Membrane</keyword>
<dbReference type="Proteomes" id="UP000594042">
    <property type="component" value="Chromosome"/>
</dbReference>
<name>A0A7G1HYD6_9BACT</name>
<feature type="transmembrane region" description="Helical" evidence="1">
    <location>
        <begin position="366"/>
        <end position="385"/>
    </location>
</feature>
<feature type="transmembrane region" description="Helical" evidence="1">
    <location>
        <begin position="255"/>
        <end position="273"/>
    </location>
</feature>
<feature type="transmembrane region" description="Helical" evidence="1">
    <location>
        <begin position="415"/>
        <end position="432"/>
    </location>
</feature>
<feature type="transmembrane region" description="Helical" evidence="1">
    <location>
        <begin position="466"/>
        <end position="487"/>
    </location>
</feature>
<keyword evidence="3" id="KW-1185">Reference proteome</keyword>
<feature type="transmembrane region" description="Helical" evidence="1">
    <location>
        <begin position="215"/>
        <end position="235"/>
    </location>
</feature>
<dbReference type="KEGG" id="copr:Cop2CBH44_30720"/>